<gene>
    <name evidence="2" type="ORF">DI598_02220</name>
</gene>
<dbReference type="InterPro" id="IPR013114">
    <property type="entry name" value="FabA_FabZ"/>
</dbReference>
<dbReference type="GO" id="GO:0016829">
    <property type="term" value="F:lyase activity"/>
    <property type="evidence" value="ECO:0007669"/>
    <property type="project" value="UniProtKB-KW"/>
</dbReference>
<evidence type="ECO:0000256" key="1">
    <source>
        <dbReference type="ARBA" id="ARBA00023239"/>
    </source>
</evidence>
<dbReference type="Gene3D" id="3.10.129.10">
    <property type="entry name" value="Hotdog Thioesterase"/>
    <property type="match status" value="1"/>
</dbReference>
<dbReference type="EMBL" id="QFOI01000020">
    <property type="protein sequence ID" value="PZP51826.1"/>
    <property type="molecule type" value="Genomic_DNA"/>
</dbReference>
<dbReference type="Proteomes" id="UP000249645">
    <property type="component" value="Unassembled WGS sequence"/>
</dbReference>
<proteinExistence type="predicted"/>
<evidence type="ECO:0000313" key="3">
    <source>
        <dbReference type="Proteomes" id="UP000249645"/>
    </source>
</evidence>
<dbReference type="PANTHER" id="PTHR30272">
    <property type="entry name" value="3-HYDROXYACYL-[ACYL-CARRIER-PROTEIN] DEHYDRATASE"/>
    <property type="match status" value="1"/>
</dbReference>
<sequence length="189" mass="21174">MNHLTLNMNENLPLITISHILSYFPIHDPYRFIDDIIEIDQDHIVGSYTFKKEEFFFKGHFAGVPVTPGAILQEAGAQIGLVAFGMYILGNQYESITDLGEEFVSPEIKKLPGIAIGEHNTIRFYLVDAEMKFKKVIEPGETIVVRSEKVFFKLNKLKCNIKITTLDGALVCKGVLAGMVHLEKTADGE</sequence>
<comment type="caution">
    <text evidence="2">The sequence shown here is derived from an EMBL/GenBank/DDBJ whole genome shotgun (WGS) entry which is preliminary data.</text>
</comment>
<protein>
    <submittedName>
        <fullName evidence="2">Hydroxymyristoyl-ACP dehydratase</fullName>
    </submittedName>
</protein>
<name>A0A2W5H1C4_9SPHI</name>
<dbReference type="InterPro" id="IPR029069">
    <property type="entry name" value="HotDog_dom_sf"/>
</dbReference>
<dbReference type="AlphaFoldDB" id="A0A2W5H1C4"/>
<keyword evidence="1" id="KW-0456">Lyase</keyword>
<evidence type="ECO:0000313" key="2">
    <source>
        <dbReference type="EMBL" id="PZP51826.1"/>
    </source>
</evidence>
<organism evidence="2 3">
    <name type="scientific">Pseudopedobacter saltans</name>
    <dbReference type="NCBI Taxonomy" id="151895"/>
    <lineage>
        <taxon>Bacteria</taxon>
        <taxon>Pseudomonadati</taxon>
        <taxon>Bacteroidota</taxon>
        <taxon>Sphingobacteriia</taxon>
        <taxon>Sphingobacteriales</taxon>
        <taxon>Sphingobacteriaceae</taxon>
        <taxon>Pseudopedobacter</taxon>
    </lineage>
</organism>
<reference evidence="2 3" key="1">
    <citation type="submission" date="2017-11" db="EMBL/GenBank/DDBJ databases">
        <title>Infants hospitalized years apart are colonized by the same room-sourced microbial strains.</title>
        <authorList>
            <person name="Brooks B."/>
            <person name="Olm M.R."/>
            <person name="Firek B.A."/>
            <person name="Baker R."/>
            <person name="Thomas B.C."/>
            <person name="Morowitz M.J."/>
            <person name="Banfield J.F."/>
        </authorList>
    </citation>
    <scope>NUCLEOTIDE SEQUENCE [LARGE SCALE GENOMIC DNA]</scope>
    <source>
        <strain evidence="2">S2_009_000_R2_76</strain>
    </source>
</reference>
<dbReference type="SUPFAM" id="SSF54637">
    <property type="entry name" value="Thioesterase/thiol ester dehydrase-isomerase"/>
    <property type="match status" value="1"/>
</dbReference>
<dbReference type="Pfam" id="PF07977">
    <property type="entry name" value="FabA"/>
    <property type="match status" value="1"/>
</dbReference>
<dbReference type="PANTHER" id="PTHR30272:SF1">
    <property type="entry name" value="3-HYDROXYACYL-[ACYL-CARRIER-PROTEIN] DEHYDRATASE"/>
    <property type="match status" value="1"/>
</dbReference>
<accession>A0A2W5H1C4</accession>